<dbReference type="EMBL" id="CP001751">
    <property type="protein sequence ID" value="ADE39265.1"/>
    <property type="molecule type" value="Genomic_DNA"/>
</dbReference>
<evidence type="ECO:0000256" key="2">
    <source>
        <dbReference type="ARBA" id="ARBA00022723"/>
    </source>
</evidence>
<dbReference type="KEGG" id="apb:SAR116_1022"/>
<keyword evidence="6" id="KW-0808">Transferase</keyword>
<evidence type="ECO:0000313" key="7">
    <source>
        <dbReference type="Proteomes" id="UP000007460"/>
    </source>
</evidence>
<dbReference type="GO" id="GO:0051537">
    <property type="term" value="F:2 iron, 2 sulfur cluster binding"/>
    <property type="evidence" value="ECO:0007669"/>
    <property type="project" value="UniProtKB-KW"/>
</dbReference>
<dbReference type="Proteomes" id="UP000007460">
    <property type="component" value="Chromosome"/>
</dbReference>
<evidence type="ECO:0000259" key="5">
    <source>
        <dbReference type="PROSITE" id="PS51085"/>
    </source>
</evidence>
<dbReference type="OrthoDB" id="9799640at2"/>
<evidence type="ECO:0000313" key="6">
    <source>
        <dbReference type="EMBL" id="ADE39265.1"/>
    </source>
</evidence>
<dbReference type="GO" id="GO:0003887">
    <property type="term" value="F:DNA-directed DNA polymerase activity"/>
    <property type="evidence" value="ECO:0007669"/>
    <property type="project" value="UniProtKB-EC"/>
</dbReference>
<dbReference type="InterPro" id="IPR001055">
    <property type="entry name" value="Adrenodoxin-like"/>
</dbReference>
<dbReference type="CDD" id="cd00207">
    <property type="entry name" value="fer2"/>
    <property type="match status" value="1"/>
</dbReference>
<dbReference type="EC" id="2.7.7.7" evidence="6"/>
<dbReference type="eggNOG" id="COG0633">
    <property type="taxonomic scope" value="Bacteria"/>
</dbReference>
<evidence type="ECO:0000256" key="4">
    <source>
        <dbReference type="ARBA" id="ARBA00023014"/>
    </source>
</evidence>
<proteinExistence type="predicted"/>
<dbReference type="STRING" id="488538.SAR116_1022"/>
<reference evidence="6 7" key="1">
    <citation type="journal article" date="2010" name="J. Bacteriol.">
        <title>Complete genome sequence of "Candidatus Puniceispirillum marinum" IMCC1322, a representative of the SAR116 clade in the Alphaproteobacteria.</title>
        <authorList>
            <person name="Oh H.M."/>
            <person name="Kwon K.K."/>
            <person name="Kang I."/>
            <person name="Kang S.G."/>
            <person name="Lee J.H."/>
            <person name="Kim S.J."/>
            <person name="Cho J.C."/>
        </authorList>
    </citation>
    <scope>NUCLEOTIDE SEQUENCE [LARGE SCALE GENOMIC DNA]</scope>
    <source>
        <strain evidence="6 7">IMCC1322</strain>
    </source>
</reference>
<dbReference type="Pfam" id="PF00111">
    <property type="entry name" value="Fer2"/>
    <property type="match status" value="1"/>
</dbReference>
<evidence type="ECO:0000256" key="3">
    <source>
        <dbReference type="ARBA" id="ARBA00023004"/>
    </source>
</evidence>
<dbReference type="PROSITE" id="PS51085">
    <property type="entry name" value="2FE2S_FER_2"/>
    <property type="match status" value="1"/>
</dbReference>
<dbReference type="PANTHER" id="PTHR23426">
    <property type="entry name" value="FERREDOXIN/ADRENODOXIN"/>
    <property type="match status" value="1"/>
</dbReference>
<dbReference type="GO" id="GO:0046872">
    <property type="term" value="F:metal ion binding"/>
    <property type="evidence" value="ECO:0007669"/>
    <property type="project" value="UniProtKB-KW"/>
</dbReference>
<dbReference type="InterPro" id="IPR036010">
    <property type="entry name" value="2Fe-2S_ferredoxin-like_sf"/>
</dbReference>
<feature type="domain" description="2Fe-2S ferredoxin-type" evidence="5">
    <location>
        <begin position="2"/>
        <end position="104"/>
    </location>
</feature>
<gene>
    <name evidence="6" type="ordered locus">SAR116_1022</name>
</gene>
<dbReference type="InterPro" id="IPR012675">
    <property type="entry name" value="Beta-grasp_dom_sf"/>
</dbReference>
<dbReference type="PRINTS" id="PR00355">
    <property type="entry name" value="ADRENODOXIN"/>
</dbReference>
<accession>D5BSL8</accession>
<keyword evidence="7" id="KW-1185">Reference proteome</keyword>
<dbReference type="GO" id="GO:0140647">
    <property type="term" value="P:P450-containing electron transport chain"/>
    <property type="evidence" value="ECO:0007669"/>
    <property type="project" value="InterPro"/>
</dbReference>
<dbReference type="SUPFAM" id="SSF54292">
    <property type="entry name" value="2Fe-2S ferredoxin-like"/>
    <property type="match status" value="1"/>
</dbReference>
<keyword evidence="4" id="KW-0411">Iron-sulfur</keyword>
<dbReference type="AlphaFoldDB" id="D5BSL8"/>
<dbReference type="InterPro" id="IPR001041">
    <property type="entry name" value="2Fe-2S_ferredoxin-type"/>
</dbReference>
<name>D5BSL8_PUNMI</name>
<dbReference type="HOGENOM" id="CLU_082632_5_1_5"/>
<organism evidence="6 7">
    <name type="scientific">Puniceispirillum marinum (strain IMCC1322)</name>
    <dbReference type="NCBI Taxonomy" id="488538"/>
    <lineage>
        <taxon>Bacteria</taxon>
        <taxon>Pseudomonadati</taxon>
        <taxon>Pseudomonadota</taxon>
        <taxon>Alphaproteobacteria</taxon>
        <taxon>Candidatus Puniceispirillales</taxon>
        <taxon>Candidatus Puniceispirillaceae</taxon>
        <taxon>Candidatus Puniceispirillum</taxon>
    </lineage>
</organism>
<keyword evidence="3" id="KW-0408">Iron</keyword>
<keyword evidence="1" id="KW-0001">2Fe-2S</keyword>
<dbReference type="RefSeq" id="WP_013045894.1">
    <property type="nucleotide sequence ID" value="NC_014010.1"/>
</dbReference>
<dbReference type="GO" id="GO:0009055">
    <property type="term" value="F:electron transfer activity"/>
    <property type="evidence" value="ECO:0007669"/>
    <property type="project" value="TreeGrafter"/>
</dbReference>
<dbReference type="Gene3D" id="3.10.20.30">
    <property type="match status" value="1"/>
</dbReference>
<keyword evidence="6" id="KW-0548">Nucleotidyltransferase</keyword>
<keyword evidence="2" id="KW-0479">Metal-binding</keyword>
<protein>
    <submittedName>
        <fullName evidence="6">Ferredoxin</fullName>
        <ecNumber evidence="6">2.7.7.7</ecNumber>
    </submittedName>
</protein>
<evidence type="ECO:0000256" key="1">
    <source>
        <dbReference type="ARBA" id="ARBA00022714"/>
    </source>
</evidence>
<sequence>MPNIIFVKPDGTELNVNVNEGVSVMEAGRDANLGIEGTCGGCLSCATCHVIVDADWFAKTGAPSEDEEDMLDLAFGLTETSRLGCQLTMSAELDGIRLTIPDDM</sequence>
<dbReference type="PANTHER" id="PTHR23426:SF34">
    <property type="entry name" value="ADRENODOXIN-LIKE PROTEIN 1, MITOCHONDRIAL-RELATED"/>
    <property type="match status" value="1"/>
</dbReference>